<feature type="domain" description="BTB" evidence="5">
    <location>
        <begin position="365"/>
        <end position="432"/>
    </location>
</feature>
<dbReference type="InterPro" id="IPR000210">
    <property type="entry name" value="BTB/POZ_dom"/>
</dbReference>
<keyword evidence="3" id="KW-0040">ANK repeat</keyword>
<comment type="pathway">
    <text evidence="1">Protein modification; protein ubiquitination.</text>
</comment>
<keyword evidence="2" id="KW-0677">Repeat</keyword>
<dbReference type="PROSITE" id="PS50097">
    <property type="entry name" value="BTB"/>
    <property type="match status" value="1"/>
</dbReference>
<dbReference type="InterPro" id="IPR011042">
    <property type="entry name" value="6-blade_b-propeller_TolB-like"/>
</dbReference>
<dbReference type="PANTHER" id="PTHR46231:SF1">
    <property type="entry name" value="ANKYRIN REPEAT AND BTB_POZ DOMAIN-CONTAINING PROTEIN 1"/>
    <property type="match status" value="1"/>
</dbReference>
<sequence>MNVDDGTLEPYELDEEDELRRATCDPVTGIVYICTLSVLFQVDIAGGNVAVLSRLAGSPGDEEEVDGPGDAARVDRPFCILADGCGSLLIKDCGSSSVRRVLLPPPGSPPNTPSPAVSTLPHEYPNNIWGLALDYSEPQRLYVATKTAIYRHDELPYDASPAGAAAAAAGGAAGGAGEQPARRTAPVLLAGLEGDVSQLDGMTAISNDKDGAAGRGGTVSRGGSGTAVSSARFRHINAMQVDSRGRIFVVERAGDEASIRVVSPCGLVTSFLAGFDVAGSEYQICILPYGWLCVCAWDEARVHMLQLGPRIAPSEPAPRGTAADGLAGGGGGGGLLPPAPGRPGLAGLAADLGALLDGPPEVAAPDVDVLVGGRAFPCHRALLGARCEYFRGRFASGLADSAGSEIALPDADPDAFALLRRYLYTSSLDIPPSLLRPTLELADRLLLPAAAVVATQQLLTAVTPGSVVADLLWAEARGFASLLAGLKAYYLDHAHAVLEEAPASLEQLMTSSPKLHLELYAAGIKRARRR</sequence>
<dbReference type="SMART" id="SM00225">
    <property type="entry name" value="BTB"/>
    <property type="match status" value="1"/>
</dbReference>
<evidence type="ECO:0000313" key="7">
    <source>
        <dbReference type="Proteomes" id="UP000075714"/>
    </source>
</evidence>
<proteinExistence type="predicted"/>
<keyword evidence="7" id="KW-1185">Reference proteome</keyword>
<dbReference type="SUPFAM" id="SSF101898">
    <property type="entry name" value="NHL repeat"/>
    <property type="match status" value="1"/>
</dbReference>
<evidence type="ECO:0000256" key="4">
    <source>
        <dbReference type="SAM" id="MobiDB-lite"/>
    </source>
</evidence>
<dbReference type="EMBL" id="LSYV01000014">
    <property type="protein sequence ID" value="KXZ51141.1"/>
    <property type="molecule type" value="Genomic_DNA"/>
</dbReference>
<dbReference type="InterPro" id="IPR011333">
    <property type="entry name" value="SKP1/BTB/POZ_sf"/>
</dbReference>
<dbReference type="Gene3D" id="2.120.10.30">
    <property type="entry name" value="TolB, C-terminal domain"/>
    <property type="match status" value="1"/>
</dbReference>
<dbReference type="OrthoDB" id="537338at2759"/>
<protein>
    <recommendedName>
        <fullName evidence="5">BTB domain-containing protein</fullName>
    </recommendedName>
</protein>
<evidence type="ECO:0000259" key="5">
    <source>
        <dbReference type="PROSITE" id="PS50097"/>
    </source>
</evidence>
<reference evidence="7" key="1">
    <citation type="journal article" date="2016" name="Nat. Commun.">
        <title>The Gonium pectorale genome demonstrates co-option of cell cycle regulation during the evolution of multicellularity.</title>
        <authorList>
            <person name="Hanschen E.R."/>
            <person name="Marriage T.N."/>
            <person name="Ferris P.J."/>
            <person name="Hamaji T."/>
            <person name="Toyoda A."/>
            <person name="Fujiyama A."/>
            <person name="Neme R."/>
            <person name="Noguchi H."/>
            <person name="Minakuchi Y."/>
            <person name="Suzuki M."/>
            <person name="Kawai-Toyooka H."/>
            <person name="Smith D.R."/>
            <person name="Sparks H."/>
            <person name="Anderson J."/>
            <person name="Bakaric R."/>
            <person name="Luria V."/>
            <person name="Karger A."/>
            <person name="Kirschner M.W."/>
            <person name="Durand P.M."/>
            <person name="Michod R.E."/>
            <person name="Nozaki H."/>
            <person name="Olson B.J."/>
        </authorList>
    </citation>
    <scope>NUCLEOTIDE SEQUENCE [LARGE SCALE GENOMIC DNA]</scope>
    <source>
        <strain evidence="7">NIES-2863</strain>
    </source>
</reference>
<dbReference type="GO" id="GO:0005737">
    <property type="term" value="C:cytoplasm"/>
    <property type="evidence" value="ECO:0007669"/>
    <property type="project" value="TreeGrafter"/>
</dbReference>
<evidence type="ECO:0000256" key="1">
    <source>
        <dbReference type="ARBA" id="ARBA00004906"/>
    </source>
</evidence>
<feature type="compositionally biased region" description="Gly residues" evidence="4">
    <location>
        <begin position="213"/>
        <end position="225"/>
    </location>
</feature>
<dbReference type="Gene3D" id="3.30.710.10">
    <property type="entry name" value="Potassium Channel Kv1.1, Chain A"/>
    <property type="match status" value="1"/>
</dbReference>
<dbReference type="PANTHER" id="PTHR46231">
    <property type="entry name" value="ANKYRIN REPEAT AND BTB/POZ DOMAIN-CONTAINING PROTEIN 1"/>
    <property type="match status" value="1"/>
</dbReference>
<evidence type="ECO:0000256" key="3">
    <source>
        <dbReference type="ARBA" id="ARBA00023043"/>
    </source>
</evidence>
<dbReference type="GO" id="GO:0000151">
    <property type="term" value="C:ubiquitin ligase complex"/>
    <property type="evidence" value="ECO:0007669"/>
    <property type="project" value="TreeGrafter"/>
</dbReference>
<evidence type="ECO:0000256" key="2">
    <source>
        <dbReference type="ARBA" id="ARBA00022737"/>
    </source>
</evidence>
<name>A0A150GMX3_GONPE</name>
<dbReference type="CDD" id="cd18186">
    <property type="entry name" value="BTB_POZ_ZBTB_KLHL-like"/>
    <property type="match status" value="1"/>
</dbReference>
<accession>A0A150GMX3</accession>
<dbReference type="Proteomes" id="UP000075714">
    <property type="component" value="Unassembled WGS sequence"/>
</dbReference>
<dbReference type="Pfam" id="PF00651">
    <property type="entry name" value="BTB"/>
    <property type="match status" value="1"/>
</dbReference>
<comment type="caution">
    <text evidence="6">The sequence shown here is derived from an EMBL/GenBank/DDBJ whole genome shotgun (WGS) entry which is preliminary data.</text>
</comment>
<organism evidence="6 7">
    <name type="scientific">Gonium pectorale</name>
    <name type="common">Green alga</name>
    <dbReference type="NCBI Taxonomy" id="33097"/>
    <lineage>
        <taxon>Eukaryota</taxon>
        <taxon>Viridiplantae</taxon>
        <taxon>Chlorophyta</taxon>
        <taxon>core chlorophytes</taxon>
        <taxon>Chlorophyceae</taxon>
        <taxon>CS clade</taxon>
        <taxon>Chlamydomonadales</taxon>
        <taxon>Volvocaceae</taxon>
        <taxon>Gonium</taxon>
    </lineage>
</organism>
<dbReference type="SUPFAM" id="SSF54695">
    <property type="entry name" value="POZ domain"/>
    <property type="match status" value="1"/>
</dbReference>
<feature type="region of interest" description="Disordered" evidence="4">
    <location>
        <begin position="205"/>
        <end position="226"/>
    </location>
</feature>
<dbReference type="AlphaFoldDB" id="A0A150GMX3"/>
<dbReference type="STRING" id="33097.A0A150GMX3"/>
<dbReference type="InterPro" id="IPR044515">
    <property type="entry name" value="ABTB1"/>
</dbReference>
<gene>
    <name evidence="6" type="ORF">GPECTOR_13g628</name>
</gene>
<evidence type="ECO:0000313" key="6">
    <source>
        <dbReference type="EMBL" id="KXZ51141.1"/>
    </source>
</evidence>